<dbReference type="RefSeq" id="WP_303906141.1">
    <property type="nucleotide sequence ID" value="NZ_DYXC01000098.1"/>
</dbReference>
<evidence type="ECO:0000313" key="4">
    <source>
        <dbReference type="Proteomes" id="UP000703315"/>
    </source>
</evidence>
<dbReference type="Pfam" id="PF13086">
    <property type="entry name" value="AAA_11"/>
    <property type="match status" value="1"/>
</dbReference>
<dbReference type="EMBL" id="DYXC01000098">
    <property type="protein sequence ID" value="HJF14948.1"/>
    <property type="molecule type" value="Genomic_DNA"/>
</dbReference>
<reference evidence="3" key="1">
    <citation type="journal article" date="2021" name="PeerJ">
        <title>Extensive microbial diversity within the chicken gut microbiome revealed by metagenomics and culture.</title>
        <authorList>
            <person name="Gilroy R."/>
            <person name="Ravi A."/>
            <person name="Getino M."/>
            <person name="Pursley I."/>
            <person name="Horton D.L."/>
            <person name="Alikhan N.F."/>
            <person name="Baker D."/>
            <person name="Gharbi K."/>
            <person name="Hall N."/>
            <person name="Watson M."/>
            <person name="Adriaenssens E.M."/>
            <person name="Foster-Nyarko E."/>
            <person name="Jarju S."/>
            <person name="Secka A."/>
            <person name="Antonio M."/>
            <person name="Oren A."/>
            <person name="Chaudhuri R.R."/>
            <person name="La Ragione R."/>
            <person name="Hildebrand F."/>
            <person name="Pallen M.J."/>
        </authorList>
    </citation>
    <scope>NUCLEOTIDE SEQUENCE</scope>
    <source>
        <strain evidence="3">ChiHjej13B12-14962</strain>
    </source>
</reference>
<dbReference type="InterPro" id="IPR027417">
    <property type="entry name" value="P-loop_NTPase"/>
</dbReference>
<dbReference type="InterPro" id="IPR041677">
    <property type="entry name" value="DNA2/NAM7_AAA_11"/>
</dbReference>
<evidence type="ECO:0000259" key="2">
    <source>
        <dbReference type="Pfam" id="PF13086"/>
    </source>
</evidence>
<dbReference type="Pfam" id="PF13195">
    <property type="entry name" value="DUF4011"/>
    <property type="match status" value="1"/>
</dbReference>
<dbReference type="InterPro" id="IPR025103">
    <property type="entry name" value="DUF4011"/>
</dbReference>
<gene>
    <name evidence="3" type="ORF">K8V32_09140</name>
</gene>
<dbReference type="Proteomes" id="UP000703315">
    <property type="component" value="Unassembled WGS sequence"/>
</dbReference>
<sequence length="1304" mass="143674">MSRENHDVELDDVALSADQVDENIDVAAGESDHEIEPDDLSDDSVSADESTSDEDHDAVDPVAVAEQDFSRWLSEIATGTETDTMLRYAPTRSNSIDITHSQPSGLTQFLSARRTRLTTLLRDQPGMQHSIDTAEAIDTKVQELLADRGINVGYLAAGLATWRVTEDGINQQLSAPVLLAPIRLAARPNHDDYDVQIVGAARLNPALVRYFADQYGIALDPQSHEEAAYTTAKLEPLPALELLRAHTTKIRGLVVEHRLLISTFADLSDTASREVVDPDHEVISQLYEVGAGTEDAVQLDQAPELVHTPTPLDERDPADEVLVVDLDQSQQQAVDHILAGESLVVSAPPGTGQTQTAVAAAVGLAAQGKRTLVIAEKTSTLTEFSNRLAGLQLDPLVLGVQADTGSKEVTEQLIRSLLSAERAKEPAVRRIHQTLRDVRSQLVEHTNSLHEVRERWQCSPVQAMNELVTLMNADPAPATSVRLKRSVLDATVDRKEVAEQLRYAAELGAFDQSSTESPWYGARLRNVHEAEAALELAQQVHDDLGDVAPRLESATSHAQLTMGSSIEEWTKQVELLREVRDTLDKFTPDIFDRPVTDLIAATATGAWRKEHNIDMSAMTRTRLRWLAREYIRPGVDVPNLHEALIKVQDQLTGWNQWTTSKRNPVIPTGVEALAEDTHQLYDNLNRLQDMLAPATTEAHHLTRIDAGDLHDVLSQLVDDAQTLHTLPERTIVIDQLTEQGLDELLIDFQQRGVTADQVTLELEVAWWQSALEAMISADEHLAATTGRQLSRLEEEFRIADTAHLESGPSRVRHKLAVSWEKATRDYPDAADSLRRLLRTGAATVETILGINPKLLQPLVPIYTTSPLALADLAPGITFDTVLILDSETIGLATGMGAISRADQVVAFGDAVSGRPVGFHVSVDPTARAAQPRQAESVHAALSRVLPSVPLKVMHRGVNQYLARTLGDQLYNGGLDRAPTPQEIATSSQSGITVEYLTTPGSPGMGDDGVESTTAEVTRTVDAVFEHFKHKPEESLVVIAANPAHARRIAESIRYNLPNHRWAMKFFSTETSPSGQGFVVAPMERAHGLVADHVIFTLGYGRTSTGKVVHHFGPLSELHGVEYYATAFTRARRQITVFTAIHPQEINTRNLMSGAKHFWDLLINLPATVGPPVKAPESEPLDHLSHDFVQHLSARGAAYHFDTKEFTDLLLYTPQHHRPDYYCEKYLPVAVSYDGATRYRHTPVRTRTRTVPAQLAKLGWHNDALWAIDVFTDPLGVAKAFAEKLQLPEQAGYLDYDDHDRHNYG</sequence>
<dbReference type="Gene3D" id="3.40.50.300">
    <property type="entry name" value="P-loop containing nucleotide triphosphate hydrolases"/>
    <property type="match status" value="1"/>
</dbReference>
<evidence type="ECO:0000313" key="3">
    <source>
        <dbReference type="EMBL" id="HJF14948.1"/>
    </source>
</evidence>
<evidence type="ECO:0000256" key="1">
    <source>
        <dbReference type="SAM" id="MobiDB-lite"/>
    </source>
</evidence>
<name>A0A921K7X8_9MICC</name>
<feature type="compositionally biased region" description="Acidic residues" evidence="1">
    <location>
        <begin position="33"/>
        <end position="57"/>
    </location>
</feature>
<organism evidence="3 4">
    <name type="scientific">Enteractinococcus helveticum</name>
    <dbReference type="NCBI Taxonomy" id="1837282"/>
    <lineage>
        <taxon>Bacteria</taxon>
        <taxon>Bacillati</taxon>
        <taxon>Actinomycetota</taxon>
        <taxon>Actinomycetes</taxon>
        <taxon>Micrococcales</taxon>
        <taxon>Micrococcaceae</taxon>
    </lineage>
</organism>
<protein>
    <submittedName>
        <fullName evidence="3">DUF4011 domain-containing protein</fullName>
    </submittedName>
</protein>
<feature type="domain" description="DNA2/NAM7 helicase helicase" evidence="2">
    <location>
        <begin position="326"/>
        <end position="466"/>
    </location>
</feature>
<reference evidence="3" key="2">
    <citation type="submission" date="2021-09" db="EMBL/GenBank/DDBJ databases">
        <authorList>
            <person name="Gilroy R."/>
        </authorList>
    </citation>
    <scope>NUCLEOTIDE SEQUENCE</scope>
    <source>
        <strain evidence="3">ChiHjej13B12-14962</strain>
    </source>
</reference>
<accession>A0A921K7X8</accession>
<dbReference type="GO" id="GO:0004386">
    <property type="term" value="F:helicase activity"/>
    <property type="evidence" value="ECO:0007669"/>
    <property type="project" value="InterPro"/>
</dbReference>
<feature type="region of interest" description="Disordered" evidence="1">
    <location>
        <begin position="1"/>
        <end position="60"/>
    </location>
</feature>
<comment type="caution">
    <text evidence="3">The sequence shown here is derived from an EMBL/GenBank/DDBJ whole genome shotgun (WGS) entry which is preliminary data.</text>
</comment>
<proteinExistence type="predicted"/>
<dbReference type="SUPFAM" id="SSF52540">
    <property type="entry name" value="P-loop containing nucleoside triphosphate hydrolases"/>
    <property type="match status" value="2"/>
</dbReference>